<dbReference type="InterPro" id="IPR039678">
    <property type="entry name" value="CTNNBL1"/>
</dbReference>
<comment type="subcellular location">
    <subcellularLocation>
        <location evidence="1">Nucleus</location>
    </subcellularLocation>
</comment>
<keyword evidence="4" id="KW-0175">Coiled coil</keyword>
<evidence type="ECO:0000256" key="2">
    <source>
        <dbReference type="ARBA" id="ARBA00022553"/>
    </source>
</evidence>
<gene>
    <name evidence="7" type="ORF">DUNSADRAFT_1851</name>
</gene>
<keyword evidence="8" id="KW-1185">Reference proteome</keyword>
<dbReference type="InterPro" id="IPR013180">
    <property type="entry name" value="CTNNBL1_N"/>
</dbReference>
<dbReference type="Proteomes" id="UP000815325">
    <property type="component" value="Unassembled WGS sequence"/>
</dbReference>
<evidence type="ECO:0000313" key="7">
    <source>
        <dbReference type="EMBL" id="KAF5838984.1"/>
    </source>
</evidence>
<dbReference type="PANTHER" id="PTHR14978">
    <property type="entry name" value="BETA-CATENIN-LIKE PROTEIN 1 NUCLEAR ASSOCIATED PROTEIN"/>
    <property type="match status" value="1"/>
</dbReference>
<feature type="domain" description="Beta-catenin-like protein 1 N-terminal" evidence="6">
    <location>
        <begin position="56"/>
        <end position="169"/>
    </location>
</feature>
<evidence type="ECO:0000313" key="8">
    <source>
        <dbReference type="Proteomes" id="UP000815325"/>
    </source>
</evidence>
<evidence type="ECO:0000256" key="3">
    <source>
        <dbReference type="ARBA" id="ARBA00022737"/>
    </source>
</evidence>
<proteinExistence type="predicted"/>
<dbReference type="InterPro" id="IPR016024">
    <property type="entry name" value="ARM-type_fold"/>
</dbReference>
<protein>
    <submittedName>
        <fullName evidence="7">Catenin-beta-like protein</fullName>
    </submittedName>
</protein>
<evidence type="ECO:0000256" key="5">
    <source>
        <dbReference type="ARBA" id="ARBA00023242"/>
    </source>
</evidence>
<evidence type="ECO:0000259" key="6">
    <source>
        <dbReference type="SMART" id="SM01156"/>
    </source>
</evidence>
<keyword evidence="2" id="KW-0597">Phosphoprotein</keyword>
<keyword evidence="5" id="KW-0539">Nucleus</keyword>
<dbReference type="Pfam" id="PF08216">
    <property type="entry name" value="CTNNBL"/>
    <property type="match status" value="1"/>
</dbReference>
<evidence type="ECO:0000256" key="1">
    <source>
        <dbReference type="ARBA" id="ARBA00004123"/>
    </source>
</evidence>
<keyword evidence="3" id="KW-0677">Repeat</keyword>
<sequence length="340" mass="38192">MASQHASEWHLQAAINAAAGLADNASQATFQPSRTFQGPRPGFFFTAGPQGLGYYLDEKQAEESKAEEPEPEQVKQLDPDIQLLDAKGLKRIVTAFEKKYKENLEQRMKYAEAPEKFLDSEVDLDEQVKSLLQVAGSPDLYPLLVELNPFPTLLSCLSHENTDIAGDTVELLMELTDADVLQEHEEEARSLVAALLENNVLELLVQRLTSFNEKVEEEAKAVFNCLNTFENMVETDPSVAEQVVEKTRLMKWLLGRIRPREFDSNKQQASELLAILVQGSEKNQKKLGELNGIDVVLQCVALYKGRDPGTAEEEEFMQKVEEAQLRRETAHCTVLTVRTN</sequence>
<reference evidence="7" key="1">
    <citation type="submission" date="2017-08" db="EMBL/GenBank/DDBJ databases">
        <authorList>
            <person name="Polle J.E."/>
            <person name="Barry K."/>
            <person name="Cushman J."/>
            <person name="Schmutz J."/>
            <person name="Tran D."/>
            <person name="Hathwaick L.T."/>
            <person name="Yim W.C."/>
            <person name="Jenkins J."/>
            <person name="Mckie-Krisberg Z.M."/>
            <person name="Prochnik S."/>
            <person name="Lindquist E."/>
            <person name="Dockter R.B."/>
            <person name="Adam C."/>
            <person name="Molina H."/>
            <person name="Bunkerborg J."/>
            <person name="Jin E."/>
            <person name="Buchheim M."/>
            <person name="Magnuson J."/>
        </authorList>
    </citation>
    <scope>NUCLEOTIDE SEQUENCE</scope>
    <source>
        <strain evidence="7">CCAP 19/18</strain>
    </source>
</reference>
<dbReference type="SUPFAM" id="SSF48371">
    <property type="entry name" value="ARM repeat"/>
    <property type="match status" value="1"/>
</dbReference>
<evidence type="ECO:0000256" key="4">
    <source>
        <dbReference type="ARBA" id="ARBA00023054"/>
    </source>
</evidence>
<dbReference type="PANTHER" id="PTHR14978:SF0">
    <property type="entry name" value="BETA-CATENIN-LIKE PROTEIN 1"/>
    <property type="match status" value="1"/>
</dbReference>
<comment type="caution">
    <text evidence="7">The sequence shown here is derived from an EMBL/GenBank/DDBJ whole genome shotgun (WGS) entry which is preliminary data.</text>
</comment>
<name>A0ABQ7GWJ4_DUNSA</name>
<organism evidence="7 8">
    <name type="scientific">Dunaliella salina</name>
    <name type="common">Green alga</name>
    <name type="synonym">Protococcus salinus</name>
    <dbReference type="NCBI Taxonomy" id="3046"/>
    <lineage>
        <taxon>Eukaryota</taxon>
        <taxon>Viridiplantae</taxon>
        <taxon>Chlorophyta</taxon>
        <taxon>core chlorophytes</taxon>
        <taxon>Chlorophyceae</taxon>
        <taxon>CS clade</taxon>
        <taxon>Chlamydomonadales</taxon>
        <taxon>Dunaliellaceae</taxon>
        <taxon>Dunaliella</taxon>
    </lineage>
</organism>
<dbReference type="InterPro" id="IPR011989">
    <property type="entry name" value="ARM-like"/>
</dbReference>
<dbReference type="Gene3D" id="1.25.10.10">
    <property type="entry name" value="Leucine-rich Repeat Variant"/>
    <property type="match status" value="1"/>
</dbReference>
<accession>A0ABQ7GWJ4</accession>
<dbReference type="SMART" id="SM01156">
    <property type="entry name" value="DUF1716"/>
    <property type="match status" value="1"/>
</dbReference>
<dbReference type="EMBL" id="MU069559">
    <property type="protein sequence ID" value="KAF5838984.1"/>
    <property type="molecule type" value="Genomic_DNA"/>
</dbReference>